<accession>A0A9W9YJ00</accession>
<evidence type="ECO:0000256" key="10">
    <source>
        <dbReference type="ARBA" id="ARBA00023136"/>
    </source>
</evidence>
<comment type="caution">
    <text evidence="15">Lacks conserved residue(s) required for the propagation of feature annotation.</text>
</comment>
<feature type="disulfide bond" evidence="15">
    <location>
        <begin position="188"/>
        <end position="226"/>
    </location>
</feature>
<sequence>MAKCEKIKVPLCESIGYNFTSMPNMFNHTTQEEAALEINQFWPLVVKLKCSPDLLLFLCSMYSPVCHPNVKGEVPPCRSLCKRARKGCAPLLRQYGFAWPERMRCRKFPKHGDGRLCMGRNGIASNQITTTTARPTESIVKKCEKIKIPMCKGIGYNFTSMPNMFKHDTQEEAALEVHQFWPLVQIKCSPDLLLFICSMYSPLCHPHVKDEVPPCRSLCNRARKGCAPLMRQYGFAWPERMKCENFPEHGDGRLCMGRNGIASNQTTATTTAAATTTARPTETVKKCEKIKIPMCKGIGYNFTSMPNMLSHVTQEEAALEVNQFWPIVKIGCSNDLVFFLCSVYSPMCQPNVKADEIPPCRSLCKGARKGCATLMRQYGFSWPERMRCKHFPKVGDGKLCIGRNGTVRND</sequence>
<evidence type="ECO:0000256" key="13">
    <source>
        <dbReference type="ARBA" id="ARBA00023180"/>
    </source>
</evidence>
<evidence type="ECO:0000256" key="4">
    <source>
        <dbReference type="ARBA" id="ARBA00022475"/>
    </source>
</evidence>
<comment type="caution">
    <text evidence="17">The sequence shown here is derived from an EMBL/GenBank/DDBJ whole genome shotgun (WGS) entry which is preliminary data.</text>
</comment>
<evidence type="ECO:0000256" key="7">
    <source>
        <dbReference type="ARBA" id="ARBA00022729"/>
    </source>
</evidence>
<gene>
    <name evidence="17" type="ORF">OS493_034531</name>
</gene>
<keyword evidence="5" id="KW-0879">Wnt signaling pathway</keyword>
<reference evidence="17" key="1">
    <citation type="submission" date="2023-01" db="EMBL/GenBank/DDBJ databases">
        <title>Genome assembly of the deep-sea coral Lophelia pertusa.</title>
        <authorList>
            <person name="Herrera S."/>
            <person name="Cordes E."/>
        </authorList>
    </citation>
    <scope>NUCLEOTIDE SEQUENCE</scope>
    <source>
        <strain evidence="17">USNM1676648</strain>
        <tissue evidence="17">Polyp</tissue>
    </source>
</reference>
<evidence type="ECO:0000256" key="15">
    <source>
        <dbReference type="PROSITE-ProRule" id="PRU00090"/>
    </source>
</evidence>
<keyword evidence="6" id="KW-0812">Transmembrane</keyword>
<proteinExistence type="inferred from homology"/>
<keyword evidence="13" id="KW-0325">Glycoprotein</keyword>
<keyword evidence="7" id="KW-0732">Signal</keyword>
<dbReference type="GO" id="GO:0042813">
    <property type="term" value="F:Wnt receptor activity"/>
    <property type="evidence" value="ECO:0007669"/>
    <property type="project" value="TreeGrafter"/>
</dbReference>
<feature type="disulfide bond" evidence="15">
    <location>
        <begin position="295"/>
        <end position="341"/>
    </location>
</feature>
<dbReference type="GO" id="GO:0060070">
    <property type="term" value="P:canonical Wnt signaling pathway"/>
    <property type="evidence" value="ECO:0007669"/>
    <property type="project" value="TreeGrafter"/>
</dbReference>
<dbReference type="PROSITE" id="PS50038">
    <property type="entry name" value="FZ"/>
    <property type="match status" value="3"/>
</dbReference>
<keyword evidence="3" id="KW-0217">Developmental protein</keyword>
<dbReference type="PANTHER" id="PTHR11309">
    <property type="entry name" value="FRIZZLED"/>
    <property type="match status" value="1"/>
</dbReference>
<feature type="disulfide bond" evidence="15">
    <location>
        <begin position="219"/>
        <end position="243"/>
    </location>
</feature>
<dbReference type="SMART" id="SM00063">
    <property type="entry name" value="FRI"/>
    <property type="match status" value="3"/>
</dbReference>
<protein>
    <recommendedName>
        <fullName evidence="16">FZ domain-containing protein</fullName>
    </recommendedName>
</protein>
<evidence type="ECO:0000256" key="2">
    <source>
        <dbReference type="ARBA" id="ARBA00008077"/>
    </source>
</evidence>
<evidence type="ECO:0000256" key="9">
    <source>
        <dbReference type="ARBA" id="ARBA00023040"/>
    </source>
</evidence>
<feature type="disulfide bond" evidence="15">
    <location>
        <begin position="50"/>
        <end position="88"/>
    </location>
</feature>
<keyword evidence="11 15" id="KW-1015">Disulfide bond</keyword>
<keyword evidence="18" id="KW-1185">Reference proteome</keyword>
<feature type="disulfide bond" evidence="15">
    <location>
        <begin position="287"/>
        <end position="348"/>
    </location>
</feature>
<feature type="disulfide bond" evidence="15">
    <location>
        <begin position="151"/>
        <end position="197"/>
    </location>
</feature>
<dbReference type="AlphaFoldDB" id="A0A9W9YJ00"/>
<evidence type="ECO:0000313" key="18">
    <source>
        <dbReference type="Proteomes" id="UP001163046"/>
    </source>
</evidence>
<dbReference type="InterPro" id="IPR036790">
    <property type="entry name" value="Frizzled_dom_sf"/>
</dbReference>
<evidence type="ECO:0000313" key="17">
    <source>
        <dbReference type="EMBL" id="KAJ7351923.1"/>
    </source>
</evidence>
<dbReference type="Gene3D" id="1.10.2000.10">
    <property type="entry name" value="Frizzled cysteine-rich domain"/>
    <property type="match status" value="3"/>
</dbReference>
<keyword evidence="14" id="KW-0807">Transducer</keyword>
<keyword evidence="4" id="KW-1003">Cell membrane</keyword>
<evidence type="ECO:0000256" key="11">
    <source>
        <dbReference type="ARBA" id="ARBA00023157"/>
    </source>
</evidence>
<dbReference type="Pfam" id="PF01392">
    <property type="entry name" value="Fz"/>
    <property type="match status" value="3"/>
</dbReference>
<dbReference type="FunFam" id="1.10.2000.10:FF:000004">
    <property type="entry name" value="Frizzled class receptor 8a"/>
    <property type="match status" value="1"/>
</dbReference>
<evidence type="ECO:0000256" key="3">
    <source>
        <dbReference type="ARBA" id="ARBA00022473"/>
    </source>
</evidence>
<dbReference type="GO" id="GO:0004930">
    <property type="term" value="F:G protein-coupled receptor activity"/>
    <property type="evidence" value="ECO:0007669"/>
    <property type="project" value="UniProtKB-KW"/>
</dbReference>
<dbReference type="FunFam" id="1.10.2000.10:FF:000016">
    <property type="entry name" value="Frizzled"/>
    <property type="match status" value="1"/>
</dbReference>
<keyword evidence="12" id="KW-0675">Receptor</keyword>
<dbReference type="GO" id="GO:0005886">
    <property type="term" value="C:plasma membrane"/>
    <property type="evidence" value="ECO:0007669"/>
    <property type="project" value="UniProtKB-SubCell"/>
</dbReference>
<dbReference type="SUPFAM" id="SSF63501">
    <property type="entry name" value="Frizzled cysteine-rich domain"/>
    <property type="match status" value="3"/>
</dbReference>
<dbReference type="PANTHER" id="PTHR11309:SF126">
    <property type="entry name" value="FRIZZLED-2"/>
    <property type="match status" value="1"/>
</dbReference>
<feature type="domain" description="FZ" evidence="16">
    <location>
        <begin position="138"/>
        <end position="258"/>
    </location>
</feature>
<feature type="disulfide bond" evidence="15">
    <location>
        <begin position="143"/>
        <end position="204"/>
    </location>
</feature>
<dbReference type="Proteomes" id="UP001163046">
    <property type="component" value="Unassembled WGS sequence"/>
</dbReference>
<dbReference type="GO" id="GO:0035567">
    <property type="term" value="P:non-canonical Wnt signaling pathway"/>
    <property type="evidence" value="ECO:0007669"/>
    <property type="project" value="TreeGrafter"/>
</dbReference>
<evidence type="ECO:0000256" key="8">
    <source>
        <dbReference type="ARBA" id="ARBA00022989"/>
    </source>
</evidence>
<evidence type="ECO:0000259" key="16">
    <source>
        <dbReference type="PROSITE" id="PS50038"/>
    </source>
</evidence>
<feature type="domain" description="FZ" evidence="16">
    <location>
        <begin position="1"/>
        <end position="120"/>
    </location>
</feature>
<keyword evidence="8" id="KW-1133">Transmembrane helix</keyword>
<evidence type="ECO:0000256" key="14">
    <source>
        <dbReference type="ARBA" id="ARBA00023224"/>
    </source>
</evidence>
<name>A0A9W9YJ00_9CNID</name>
<evidence type="ECO:0000256" key="12">
    <source>
        <dbReference type="ARBA" id="ARBA00023170"/>
    </source>
</evidence>
<dbReference type="EMBL" id="MU827350">
    <property type="protein sequence ID" value="KAJ7351923.1"/>
    <property type="molecule type" value="Genomic_DNA"/>
</dbReference>
<dbReference type="OrthoDB" id="10053709at2759"/>
<organism evidence="17 18">
    <name type="scientific">Desmophyllum pertusum</name>
    <dbReference type="NCBI Taxonomy" id="174260"/>
    <lineage>
        <taxon>Eukaryota</taxon>
        <taxon>Metazoa</taxon>
        <taxon>Cnidaria</taxon>
        <taxon>Anthozoa</taxon>
        <taxon>Hexacorallia</taxon>
        <taxon>Scleractinia</taxon>
        <taxon>Caryophylliina</taxon>
        <taxon>Caryophylliidae</taxon>
        <taxon>Desmophyllum</taxon>
    </lineage>
</organism>
<feature type="disulfide bond" evidence="15">
    <location>
        <begin position="364"/>
        <end position="388"/>
    </location>
</feature>
<evidence type="ECO:0000256" key="5">
    <source>
        <dbReference type="ARBA" id="ARBA00022687"/>
    </source>
</evidence>
<evidence type="ECO:0000256" key="1">
    <source>
        <dbReference type="ARBA" id="ARBA00004651"/>
    </source>
</evidence>
<dbReference type="InterPro" id="IPR015526">
    <property type="entry name" value="Frizzled/SFRP"/>
</dbReference>
<feature type="disulfide bond" evidence="15">
    <location>
        <begin position="81"/>
        <end position="105"/>
    </location>
</feature>
<comment type="subcellular location">
    <subcellularLocation>
        <location evidence="1">Cell membrane</location>
        <topology evidence="1">Multi-pass membrane protein</topology>
    </subcellularLocation>
</comment>
<keyword evidence="10" id="KW-0472">Membrane</keyword>
<dbReference type="GO" id="GO:0017147">
    <property type="term" value="F:Wnt-protein binding"/>
    <property type="evidence" value="ECO:0007669"/>
    <property type="project" value="TreeGrafter"/>
</dbReference>
<keyword evidence="9" id="KW-0297">G-protein coupled receptor</keyword>
<evidence type="ECO:0000256" key="6">
    <source>
        <dbReference type="ARBA" id="ARBA00022692"/>
    </source>
</evidence>
<comment type="similarity">
    <text evidence="2">Belongs to the G-protein coupled receptor Fz/Smo family.</text>
</comment>
<feature type="domain" description="FZ" evidence="16">
    <location>
        <begin position="282"/>
        <end position="403"/>
    </location>
</feature>
<dbReference type="InterPro" id="IPR020067">
    <property type="entry name" value="Frizzled_dom"/>
</dbReference>